<proteinExistence type="predicted"/>
<dbReference type="PANTHER" id="PTHR34300">
    <property type="entry name" value="QUEUOSINE PRECURSOR TRANSPORTER-RELATED"/>
    <property type="match status" value="1"/>
</dbReference>
<dbReference type="Proteomes" id="UP000094329">
    <property type="component" value="Unassembled WGS sequence"/>
</dbReference>
<feature type="transmembrane region" description="Helical" evidence="2">
    <location>
        <begin position="94"/>
        <end position="116"/>
    </location>
</feature>
<sequence>MNESTKLYMPLSVLAVALLTATYCLAYKMTDFIGLKISTGIFIFPLIYSITDIVSQVYGSKKAKEMIYTVIPAALIFSTLVSWMSYFPGEQSEAYITVLGSLWQFNLGIMVGLFFGSRVNIFVVSNSRLANNPKVKFWLRTLIATGVGELVMTLASLSIEFVQHLSLHGILQQTVIIYTISLIYAVIMSFFITPITNFVKAVEIGSVKNFATLRGL</sequence>
<evidence type="ECO:0000256" key="2">
    <source>
        <dbReference type="SAM" id="Phobius"/>
    </source>
</evidence>
<keyword evidence="2" id="KW-0472">Membrane</keyword>
<keyword evidence="2" id="KW-1133">Transmembrane helix</keyword>
<name>A0ABX2ZZ86_9GAMM</name>
<evidence type="ECO:0000313" key="4">
    <source>
        <dbReference type="Proteomes" id="UP000094329"/>
    </source>
</evidence>
<gene>
    <name evidence="3" type="ORF">BGC07_15545</name>
</gene>
<organism evidence="3 4">
    <name type="scientific">Piscirickettsia litoralis</name>
    <dbReference type="NCBI Taxonomy" id="1891921"/>
    <lineage>
        <taxon>Bacteria</taxon>
        <taxon>Pseudomonadati</taxon>
        <taxon>Pseudomonadota</taxon>
        <taxon>Gammaproteobacteria</taxon>
        <taxon>Thiotrichales</taxon>
        <taxon>Piscirickettsiaceae</taxon>
        <taxon>Piscirickettsia</taxon>
    </lineage>
</organism>
<feature type="transmembrane region" description="Helical" evidence="2">
    <location>
        <begin position="137"/>
        <end position="155"/>
    </location>
</feature>
<reference evidence="3 4" key="1">
    <citation type="submission" date="2016-08" db="EMBL/GenBank/DDBJ databases">
        <title>Draft genome sequence of Candidatus Piscirickettsia litoralis, from seawater.</title>
        <authorList>
            <person name="Wan X."/>
            <person name="Lee A.J."/>
            <person name="Hou S."/>
            <person name="Donachie S.P."/>
        </authorList>
    </citation>
    <scope>NUCLEOTIDE SEQUENCE [LARGE SCALE GENOMIC DNA]</scope>
    <source>
        <strain evidence="3 4">Y2</strain>
    </source>
</reference>
<evidence type="ECO:0000313" key="3">
    <source>
        <dbReference type="EMBL" id="ODN41520.1"/>
    </source>
</evidence>
<feature type="transmembrane region" description="Helical" evidence="2">
    <location>
        <begin position="175"/>
        <end position="199"/>
    </location>
</feature>
<protein>
    <recommendedName>
        <fullName evidence="1">Queuosine precursor transporter</fullName>
    </recommendedName>
</protein>
<dbReference type="RefSeq" id="WP_069313985.1">
    <property type="nucleotide sequence ID" value="NZ_MDTU01000002.1"/>
</dbReference>
<dbReference type="NCBIfam" id="TIGR00697">
    <property type="entry name" value="queuosine precursor transporter"/>
    <property type="match status" value="1"/>
</dbReference>
<dbReference type="InterPro" id="IPR003744">
    <property type="entry name" value="YhhQ"/>
</dbReference>
<accession>A0ABX2ZZ86</accession>
<feature type="transmembrane region" description="Helical" evidence="2">
    <location>
        <begin position="66"/>
        <end position="88"/>
    </location>
</feature>
<feature type="transmembrane region" description="Helical" evidence="2">
    <location>
        <begin position="36"/>
        <end position="54"/>
    </location>
</feature>
<dbReference type="Pfam" id="PF02592">
    <property type="entry name" value="Vut_1"/>
    <property type="match status" value="1"/>
</dbReference>
<keyword evidence="2" id="KW-0812">Transmembrane</keyword>
<evidence type="ECO:0000256" key="1">
    <source>
        <dbReference type="NCBIfam" id="TIGR00697"/>
    </source>
</evidence>
<dbReference type="PANTHER" id="PTHR34300:SF2">
    <property type="entry name" value="QUEUOSINE PRECURSOR TRANSPORTER-RELATED"/>
    <property type="match status" value="1"/>
</dbReference>
<keyword evidence="4" id="KW-1185">Reference proteome</keyword>
<dbReference type="EMBL" id="MDTU01000002">
    <property type="protein sequence ID" value="ODN41520.1"/>
    <property type="molecule type" value="Genomic_DNA"/>
</dbReference>
<comment type="caution">
    <text evidence="3">The sequence shown here is derived from an EMBL/GenBank/DDBJ whole genome shotgun (WGS) entry which is preliminary data.</text>
</comment>